<sequence>MATDLSKTPGTHSSAMEMDAAQVPGTVHLVDLDRSAATSHTGNRNDIILVPTPSSDPNDPLNWSPSRKRLHLVCLIVDLNAGTGYMFLLLGWGLLFWQPFALQYGKRLTYLLSMLGIVAVSIWSPYASGNGQWIARNIVTGFVAAPIEALPETSITDIYFTHQRGTYMGWYAWVLASSNYFAPVICGFINDGMGYKWPFFFMAIFGAAAFAFLFLFMEETNYDRSVVNTGDVPPATIQAQGASDWVVLKLARRNNGVFEPEQRLWLFSGMTIAAPFSLILWGVGAAHEVHWFGLLFAMVVLSATSASGVTLSVAYLVDSFPEISGDGLTTIIIIRNMMSFAIGYGITPWLEGLGVQNCFISVAFVALAICSVFLPMIWFGKKFRGTKKESYWREVQVRNDMKAR</sequence>
<dbReference type="SUPFAM" id="SSF103473">
    <property type="entry name" value="MFS general substrate transporter"/>
    <property type="match status" value="1"/>
</dbReference>
<dbReference type="Proteomes" id="UP000002499">
    <property type="component" value="Unassembled WGS sequence"/>
</dbReference>
<dbReference type="eggNOG" id="KOG0255">
    <property type="taxonomic scope" value="Eukaryota"/>
</dbReference>
<keyword evidence="2 5" id="KW-0812">Transmembrane</keyword>
<dbReference type="PANTHER" id="PTHR23502">
    <property type="entry name" value="MAJOR FACILITATOR SUPERFAMILY"/>
    <property type="match status" value="1"/>
</dbReference>
<evidence type="ECO:0000256" key="1">
    <source>
        <dbReference type="ARBA" id="ARBA00004141"/>
    </source>
</evidence>
<evidence type="ECO:0000313" key="7">
    <source>
        <dbReference type="Proteomes" id="UP000002499"/>
    </source>
</evidence>
<evidence type="ECO:0000256" key="3">
    <source>
        <dbReference type="ARBA" id="ARBA00022989"/>
    </source>
</evidence>
<dbReference type="EMBL" id="GL698534">
    <property type="protein sequence ID" value="EFY87035.1"/>
    <property type="molecule type" value="Genomic_DNA"/>
</dbReference>
<protein>
    <submittedName>
        <fullName evidence="6">MFS transporter, putative</fullName>
    </submittedName>
</protein>
<reference evidence="6 7" key="1">
    <citation type="journal article" date="2011" name="PLoS Genet.">
        <title>Genome sequencing and comparative transcriptomics of the model entomopathogenic fungi Metarhizium anisopliae and M. acridum.</title>
        <authorList>
            <person name="Gao Q."/>
            <person name="Jin K."/>
            <person name="Ying S.H."/>
            <person name="Zhang Y."/>
            <person name="Xiao G."/>
            <person name="Shang Y."/>
            <person name="Duan Z."/>
            <person name="Hu X."/>
            <person name="Xie X.Q."/>
            <person name="Zhou G."/>
            <person name="Peng G."/>
            <person name="Luo Z."/>
            <person name="Huang W."/>
            <person name="Wang B."/>
            <person name="Fang W."/>
            <person name="Wang S."/>
            <person name="Zhong Y."/>
            <person name="Ma L.J."/>
            <person name="St Leger R.J."/>
            <person name="Zhao G.P."/>
            <person name="Pei Y."/>
            <person name="Feng M.G."/>
            <person name="Xia Y."/>
            <person name="Wang C."/>
        </authorList>
    </citation>
    <scope>NUCLEOTIDE SEQUENCE [LARGE SCALE GENOMIC DNA]</scope>
    <source>
        <strain evidence="6 7">CQMa 102</strain>
    </source>
</reference>
<dbReference type="InterPro" id="IPR011701">
    <property type="entry name" value="MFS"/>
</dbReference>
<feature type="transmembrane region" description="Helical" evidence="5">
    <location>
        <begin position="289"/>
        <end position="316"/>
    </location>
</feature>
<dbReference type="PANTHER" id="PTHR23502:SF30">
    <property type="entry name" value="TRANSPORTER, PUTATIVE (AFU_ORTHOLOGUE AFUA_8G04702)-RELATED"/>
    <property type="match status" value="1"/>
</dbReference>
<dbReference type="Gene3D" id="1.20.1720.10">
    <property type="entry name" value="Multidrug resistance protein D"/>
    <property type="match status" value="1"/>
</dbReference>
<dbReference type="OrthoDB" id="5215911at2759"/>
<dbReference type="InParanoid" id="E9EAN5"/>
<feature type="transmembrane region" description="Helical" evidence="5">
    <location>
        <begin position="170"/>
        <end position="190"/>
    </location>
</feature>
<dbReference type="GO" id="GO:0005886">
    <property type="term" value="C:plasma membrane"/>
    <property type="evidence" value="ECO:0007669"/>
    <property type="project" value="TreeGrafter"/>
</dbReference>
<feature type="transmembrane region" description="Helical" evidence="5">
    <location>
        <begin position="196"/>
        <end position="216"/>
    </location>
</feature>
<dbReference type="InterPro" id="IPR036259">
    <property type="entry name" value="MFS_trans_sf"/>
</dbReference>
<evidence type="ECO:0000313" key="6">
    <source>
        <dbReference type="EMBL" id="EFY87035.1"/>
    </source>
</evidence>
<keyword evidence="7" id="KW-1185">Reference proteome</keyword>
<evidence type="ECO:0000256" key="4">
    <source>
        <dbReference type="ARBA" id="ARBA00023136"/>
    </source>
</evidence>
<keyword evidence="3 5" id="KW-1133">Transmembrane helix</keyword>
<name>E9EAN5_METAQ</name>
<feature type="transmembrane region" description="Helical" evidence="5">
    <location>
        <begin position="108"/>
        <end position="127"/>
    </location>
</feature>
<dbReference type="AlphaFoldDB" id="E9EAN5"/>
<proteinExistence type="predicted"/>
<comment type="subcellular location">
    <subcellularLocation>
        <location evidence="1">Membrane</location>
        <topology evidence="1">Multi-pass membrane protein</topology>
    </subcellularLocation>
</comment>
<keyword evidence="4 5" id="KW-0472">Membrane</keyword>
<accession>E9EAN5</accession>
<feature type="transmembrane region" description="Helical" evidence="5">
    <location>
        <begin position="70"/>
        <end position="96"/>
    </location>
</feature>
<feature type="transmembrane region" description="Helical" evidence="5">
    <location>
        <begin position="264"/>
        <end position="283"/>
    </location>
</feature>
<dbReference type="Pfam" id="PF07690">
    <property type="entry name" value="MFS_1"/>
    <property type="match status" value="1"/>
</dbReference>
<gene>
    <name evidence="6" type="ORF">MAC_06933</name>
</gene>
<feature type="transmembrane region" description="Helical" evidence="5">
    <location>
        <begin position="328"/>
        <end position="347"/>
    </location>
</feature>
<dbReference type="OMA" id="VHWFGLL"/>
<organism evidence="7">
    <name type="scientific">Metarhizium acridum (strain CQMa 102)</name>
    <dbReference type="NCBI Taxonomy" id="655827"/>
    <lineage>
        <taxon>Eukaryota</taxon>
        <taxon>Fungi</taxon>
        <taxon>Dikarya</taxon>
        <taxon>Ascomycota</taxon>
        <taxon>Pezizomycotina</taxon>
        <taxon>Sordariomycetes</taxon>
        <taxon>Hypocreomycetidae</taxon>
        <taxon>Hypocreales</taxon>
        <taxon>Clavicipitaceae</taxon>
        <taxon>Metarhizium</taxon>
    </lineage>
</organism>
<evidence type="ECO:0000256" key="5">
    <source>
        <dbReference type="SAM" id="Phobius"/>
    </source>
</evidence>
<feature type="transmembrane region" description="Helical" evidence="5">
    <location>
        <begin position="359"/>
        <end position="379"/>
    </location>
</feature>
<dbReference type="HOGENOM" id="CLU_008455_13_3_1"/>
<dbReference type="GO" id="GO:0022857">
    <property type="term" value="F:transmembrane transporter activity"/>
    <property type="evidence" value="ECO:0007669"/>
    <property type="project" value="InterPro"/>
</dbReference>
<evidence type="ECO:0000256" key="2">
    <source>
        <dbReference type="ARBA" id="ARBA00022692"/>
    </source>
</evidence>